<dbReference type="PANTHER" id="PTHR35175:SF2">
    <property type="entry name" value="DUF1289 DOMAIN-CONTAINING PROTEIN"/>
    <property type="match status" value="1"/>
</dbReference>
<evidence type="ECO:0000313" key="2">
    <source>
        <dbReference type="Proteomes" id="UP001438953"/>
    </source>
</evidence>
<proteinExistence type="predicted"/>
<dbReference type="PANTHER" id="PTHR35175">
    <property type="entry name" value="DUF1289 DOMAIN-CONTAINING PROTEIN"/>
    <property type="match status" value="1"/>
</dbReference>
<organism evidence="1 2">
    <name type="scientific">Thioclava kandeliae</name>
    <dbReference type="NCBI Taxonomy" id="3070818"/>
    <lineage>
        <taxon>Bacteria</taxon>
        <taxon>Pseudomonadati</taxon>
        <taxon>Pseudomonadota</taxon>
        <taxon>Alphaproteobacteria</taxon>
        <taxon>Rhodobacterales</taxon>
        <taxon>Paracoccaceae</taxon>
        <taxon>Thioclava</taxon>
    </lineage>
</organism>
<gene>
    <name evidence="1" type="ORF">VSX56_10365</name>
</gene>
<reference evidence="1 2" key="2">
    <citation type="submission" date="2024-06" db="EMBL/GenBank/DDBJ databases">
        <title>Thioclava kandeliae sp. nov. from a rhizosphere soil sample of Kandelia candel in a mangrove.</title>
        <authorList>
            <person name="Mu T."/>
        </authorList>
    </citation>
    <scope>NUCLEOTIDE SEQUENCE [LARGE SCALE GENOMIC DNA]</scope>
    <source>
        <strain evidence="1 2">CPCC 100088</strain>
    </source>
</reference>
<reference evidence="1 2" key="1">
    <citation type="submission" date="2024-01" db="EMBL/GenBank/DDBJ databases">
        <authorList>
            <person name="Deng Y."/>
            <person name="Su J."/>
        </authorList>
    </citation>
    <scope>NUCLEOTIDE SEQUENCE [LARGE SCALE GENOMIC DNA]</scope>
    <source>
        <strain evidence="1 2">CPCC 100088</strain>
    </source>
</reference>
<sequence>MARIKSPCRNICSFDQPSQTCLDCHRKIDEIARWGTMSHMERQKILKDLPRRRKEAARN</sequence>
<dbReference type="InterPro" id="IPR010710">
    <property type="entry name" value="DUF1289"/>
</dbReference>
<accession>A0ABV1SGZ9</accession>
<dbReference type="EMBL" id="JAYWLC010000007">
    <property type="protein sequence ID" value="MER5172181.1"/>
    <property type="molecule type" value="Genomic_DNA"/>
</dbReference>
<dbReference type="Proteomes" id="UP001438953">
    <property type="component" value="Unassembled WGS sequence"/>
</dbReference>
<protein>
    <submittedName>
        <fullName evidence="1">DUF1289 domain-containing protein</fullName>
    </submittedName>
</protein>
<comment type="caution">
    <text evidence="1">The sequence shown here is derived from an EMBL/GenBank/DDBJ whole genome shotgun (WGS) entry which is preliminary data.</text>
</comment>
<dbReference type="RefSeq" id="WP_339113100.1">
    <property type="nucleotide sequence ID" value="NZ_JAYWLC010000007.1"/>
</dbReference>
<evidence type="ECO:0000313" key="1">
    <source>
        <dbReference type="EMBL" id="MER5172181.1"/>
    </source>
</evidence>
<keyword evidence="2" id="KW-1185">Reference proteome</keyword>
<dbReference type="Pfam" id="PF06945">
    <property type="entry name" value="DUF1289"/>
    <property type="match status" value="1"/>
</dbReference>
<name>A0ABV1SGZ9_9RHOB</name>